<proteinExistence type="predicted"/>
<dbReference type="CDD" id="cd04301">
    <property type="entry name" value="NAT_SF"/>
    <property type="match status" value="1"/>
</dbReference>
<dbReference type="EMBL" id="JBHSHL010000007">
    <property type="protein sequence ID" value="MFC4803876.1"/>
    <property type="molecule type" value="Genomic_DNA"/>
</dbReference>
<dbReference type="InterPro" id="IPR036527">
    <property type="entry name" value="SCP2_sterol-bd_dom_sf"/>
</dbReference>
<dbReference type="Pfam" id="PF13530">
    <property type="entry name" value="SCP2_2"/>
    <property type="match status" value="1"/>
</dbReference>
<keyword evidence="2" id="KW-0012">Acyltransferase</keyword>
<dbReference type="EC" id="2.3.1.-" evidence="2"/>
<dbReference type="InterPro" id="IPR025559">
    <property type="entry name" value="Eis_dom"/>
</dbReference>
<dbReference type="InterPro" id="IPR051554">
    <property type="entry name" value="Acetyltransferase_Eis"/>
</dbReference>
<protein>
    <submittedName>
        <fullName evidence="2">Enhanced intracellular survival protein Eis</fullName>
        <ecNumber evidence="2">2.3.1.-</ecNumber>
    </submittedName>
</protein>
<reference evidence="3" key="1">
    <citation type="journal article" date="2019" name="Int. J. Syst. Evol. Microbiol.">
        <title>The Global Catalogue of Microorganisms (GCM) 10K type strain sequencing project: providing services to taxonomists for standard genome sequencing and annotation.</title>
        <authorList>
            <consortium name="The Broad Institute Genomics Platform"/>
            <consortium name="The Broad Institute Genome Sequencing Center for Infectious Disease"/>
            <person name="Wu L."/>
            <person name="Ma J."/>
        </authorList>
    </citation>
    <scope>NUCLEOTIDE SEQUENCE [LARGE SCALE GENOMIC DNA]</scope>
    <source>
        <strain evidence="3">CCUG 46385</strain>
    </source>
</reference>
<dbReference type="Gene3D" id="3.40.630.30">
    <property type="match status" value="2"/>
</dbReference>
<dbReference type="Pfam" id="PF13527">
    <property type="entry name" value="Acetyltransf_9"/>
    <property type="match status" value="1"/>
</dbReference>
<dbReference type="GO" id="GO:0016746">
    <property type="term" value="F:acyltransferase activity"/>
    <property type="evidence" value="ECO:0007669"/>
    <property type="project" value="UniProtKB-KW"/>
</dbReference>
<evidence type="ECO:0000313" key="3">
    <source>
        <dbReference type="Proteomes" id="UP001595916"/>
    </source>
</evidence>
<dbReference type="Pfam" id="PF17668">
    <property type="entry name" value="Acetyltransf_17"/>
    <property type="match status" value="1"/>
</dbReference>
<dbReference type="InterPro" id="IPR041380">
    <property type="entry name" value="Acetyltransf_17"/>
</dbReference>
<dbReference type="InterPro" id="IPR016181">
    <property type="entry name" value="Acyl_CoA_acyltransferase"/>
</dbReference>
<dbReference type="PANTHER" id="PTHR37817">
    <property type="entry name" value="N-ACETYLTRANSFERASE EIS"/>
    <property type="match status" value="1"/>
</dbReference>
<organism evidence="2 3">
    <name type="scientific">Filifactor villosus</name>
    <dbReference type="NCBI Taxonomy" id="29374"/>
    <lineage>
        <taxon>Bacteria</taxon>
        <taxon>Bacillati</taxon>
        <taxon>Bacillota</taxon>
        <taxon>Clostridia</taxon>
        <taxon>Peptostreptococcales</taxon>
        <taxon>Filifactoraceae</taxon>
        <taxon>Filifactor</taxon>
    </lineage>
</organism>
<evidence type="ECO:0000313" key="2">
    <source>
        <dbReference type="EMBL" id="MFC4803876.1"/>
    </source>
</evidence>
<feature type="domain" description="N-acetyltransferase" evidence="1">
    <location>
        <begin position="1"/>
        <end position="153"/>
    </location>
</feature>
<comment type="caution">
    <text evidence="2">The sequence shown here is derived from an EMBL/GenBank/DDBJ whole genome shotgun (WGS) entry which is preliminary data.</text>
</comment>
<dbReference type="Gene3D" id="3.30.1050.10">
    <property type="entry name" value="SCP2 sterol-binding domain"/>
    <property type="match status" value="1"/>
</dbReference>
<keyword evidence="2" id="KW-0808">Transferase</keyword>
<evidence type="ECO:0000259" key="1">
    <source>
        <dbReference type="PROSITE" id="PS51186"/>
    </source>
</evidence>
<dbReference type="SUPFAM" id="SSF55718">
    <property type="entry name" value="SCP-like"/>
    <property type="match status" value="1"/>
</dbReference>
<dbReference type="RefSeq" id="WP_379787345.1">
    <property type="nucleotide sequence ID" value="NZ_JBHSHL010000007.1"/>
</dbReference>
<dbReference type="Proteomes" id="UP001595916">
    <property type="component" value="Unassembled WGS sequence"/>
</dbReference>
<name>A0ABV9QKI7_9FIRM</name>
<dbReference type="InterPro" id="IPR000182">
    <property type="entry name" value="GNAT_dom"/>
</dbReference>
<keyword evidence="3" id="KW-1185">Reference proteome</keyword>
<dbReference type="PANTHER" id="PTHR37817:SF1">
    <property type="entry name" value="N-ACETYLTRANSFERASE EIS"/>
    <property type="match status" value="1"/>
</dbReference>
<dbReference type="PROSITE" id="PS51186">
    <property type="entry name" value="GNAT"/>
    <property type="match status" value="1"/>
</dbReference>
<dbReference type="SUPFAM" id="SSF55729">
    <property type="entry name" value="Acyl-CoA N-acyltransferases (Nat)"/>
    <property type="match status" value="1"/>
</dbReference>
<gene>
    <name evidence="2" type="primary">eis</name>
    <name evidence="2" type="ORF">ACFO4R_02165</name>
</gene>
<sequence>MDIRIATVEEQERVKKLWKYSFSDTPQYLDYYFEKRYRQENNLVLTVEGELVATLLTNPYILCMGGSRKKVSYIVAVSVEPQYRGEGYSSALLKRTLSILYEKGEDLVLLMPIDTSIYRRYGFINTFFQDSFLTSVKGRVGRKSPLLLKKAVFTRKEDTEALCTLYEKAMRSKYAYVDRTQEDFAVRLDEAEREGGTVYFFVREGEKVGYFFFFDEYEKDMALVQELVAFDTDCINRLMTFLYQHQTQCSEAIVQPVDARRFQLGIEFDNQIEHKIRPFMMSRVLHAQNCLRDHLKFSVDVVIRIEDEMIKENSGSYLCKKDGIQRLDGHEDWDVCMSIEALTLLVMRQATLEELESSSLLEFRRKSFVFLQDDFLDENYSNDYV</sequence>
<accession>A0ABV9QKI7</accession>